<dbReference type="EMBL" id="BMKE01000005">
    <property type="protein sequence ID" value="GGB37260.1"/>
    <property type="molecule type" value="Genomic_DNA"/>
</dbReference>
<dbReference type="PIRSF" id="PIRSF002825">
    <property type="entry name" value="CfbpA"/>
    <property type="match status" value="1"/>
</dbReference>
<dbReference type="Gene3D" id="3.40.190.10">
    <property type="entry name" value="Periplasmic binding protein-like II"/>
    <property type="match status" value="2"/>
</dbReference>
<organism evidence="4 5">
    <name type="scientific">Oceanisphaera marina</name>
    <dbReference type="NCBI Taxonomy" id="2017550"/>
    <lineage>
        <taxon>Bacteria</taxon>
        <taxon>Pseudomonadati</taxon>
        <taxon>Pseudomonadota</taxon>
        <taxon>Gammaproteobacteria</taxon>
        <taxon>Aeromonadales</taxon>
        <taxon>Aeromonadaceae</taxon>
        <taxon>Oceanisphaera</taxon>
    </lineage>
</organism>
<dbReference type="SUPFAM" id="SSF53850">
    <property type="entry name" value="Periplasmic binding protein-like II"/>
    <property type="match status" value="1"/>
</dbReference>
<accession>A0ABQ1IHW4</accession>
<evidence type="ECO:0000256" key="3">
    <source>
        <dbReference type="SAM" id="SignalP"/>
    </source>
</evidence>
<keyword evidence="5" id="KW-1185">Reference proteome</keyword>
<dbReference type="PANTHER" id="PTHR30006:SF15">
    <property type="entry name" value="IRON-UTILIZATION PERIPLASMIC PROTEIN"/>
    <property type="match status" value="1"/>
</dbReference>
<evidence type="ECO:0000313" key="4">
    <source>
        <dbReference type="EMBL" id="GGB37260.1"/>
    </source>
</evidence>
<dbReference type="Proteomes" id="UP000646152">
    <property type="component" value="Unassembled WGS sequence"/>
</dbReference>
<comment type="caution">
    <text evidence="4">The sequence shown here is derived from an EMBL/GenBank/DDBJ whole genome shotgun (WGS) entry which is preliminary data.</text>
</comment>
<keyword evidence="2 3" id="KW-0732">Signal</keyword>
<name>A0ABQ1IHW4_9GAMM</name>
<proteinExistence type="inferred from homology"/>
<dbReference type="Pfam" id="PF13343">
    <property type="entry name" value="SBP_bac_6"/>
    <property type="match status" value="1"/>
</dbReference>
<dbReference type="InterPro" id="IPR026045">
    <property type="entry name" value="Ferric-bd"/>
</dbReference>
<evidence type="ECO:0000256" key="1">
    <source>
        <dbReference type="ARBA" id="ARBA00008520"/>
    </source>
</evidence>
<gene>
    <name evidence="4" type="primary">hitA</name>
    <name evidence="4" type="ORF">GCM10011502_08040</name>
</gene>
<reference evidence="5" key="1">
    <citation type="journal article" date="2019" name="Int. J. Syst. Evol. Microbiol.">
        <title>The Global Catalogue of Microorganisms (GCM) 10K type strain sequencing project: providing services to taxonomists for standard genome sequencing and annotation.</title>
        <authorList>
            <consortium name="The Broad Institute Genomics Platform"/>
            <consortium name="The Broad Institute Genome Sequencing Center for Infectious Disease"/>
            <person name="Wu L."/>
            <person name="Ma J."/>
        </authorList>
    </citation>
    <scope>NUCLEOTIDE SEQUENCE [LARGE SCALE GENOMIC DNA]</scope>
    <source>
        <strain evidence="5">CGMCC 1.15923</strain>
    </source>
</reference>
<evidence type="ECO:0000313" key="5">
    <source>
        <dbReference type="Proteomes" id="UP000646152"/>
    </source>
</evidence>
<protein>
    <submittedName>
        <fullName evidence="4">Iron ABC transporter substrate-binding protein</fullName>
    </submittedName>
</protein>
<evidence type="ECO:0000256" key="2">
    <source>
        <dbReference type="ARBA" id="ARBA00022729"/>
    </source>
</evidence>
<dbReference type="PANTHER" id="PTHR30006">
    <property type="entry name" value="THIAMINE-BINDING PERIPLASMIC PROTEIN-RELATED"/>
    <property type="match status" value="1"/>
</dbReference>
<sequence>MFIMPNAAQRVSKAGSKISAIALTTMMLFSPLTANAALTIYNGQHKTATMALIDAFTAKTNIEVETRQGSSNELAHQVVEEGKRSPADIIYTEESTPLIMLANKGLLAPIDAKALQNIPAEYRDQNGYWVGLLARSRVIAYNKDKISPQQLPTSVHDLVDTKWKDQFAFVKTSGAFQKQLSAMIKLEGREKAKTWLEGLSRNGKVYRHNKAALDAVERGDIPFALINNYYWDSMAREKGADNLNSSLYFMGTHDLGDLVTVSGAAILASSKNLDEAQQFMAFATGEEGQKILTDKSAQYPLNPNVDTNGLKSFSELTPPNGTLDLGEYSDGKAAIDLLQEVGLL</sequence>
<feature type="chain" id="PRO_5045710927" evidence="3">
    <location>
        <begin position="37"/>
        <end position="344"/>
    </location>
</feature>
<comment type="similarity">
    <text evidence="1">Belongs to the bacterial solute-binding protein 1 family.</text>
</comment>
<feature type="signal peptide" evidence="3">
    <location>
        <begin position="1"/>
        <end position="36"/>
    </location>
</feature>